<dbReference type="RefSeq" id="WP_418161502.1">
    <property type="nucleotide sequence ID" value="NZ_JBBLZC010000032.1"/>
</dbReference>
<evidence type="ECO:0000313" key="5">
    <source>
        <dbReference type="Proteomes" id="UP001375743"/>
    </source>
</evidence>
<dbReference type="InterPro" id="IPR009057">
    <property type="entry name" value="Homeodomain-like_sf"/>
</dbReference>
<dbReference type="PRINTS" id="PR00455">
    <property type="entry name" value="HTHTETR"/>
</dbReference>
<comment type="caution">
    <text evidence="4">The sequence shown here is derived from an EMBL/GenBank/DDBJ whole genome shotgun (WGS) entry which is preliminary data.</text>
</comment>
<feature type="DNA-binding region" description="H-T-H motif" evidence="2">
    <location>
        <begin position="47"/>
        <end position="66"/>
    </location>
</feature>
<dbReference type="Gene3D" id="1.10.357.10">
    <property type="entry name" value="Tetracycline Repressor, domain 2"/>
    <property type="match status" value="1"/>
</dbReference>
<dbReference type="InterPro" id="IPR050109">
    <property type="entry name" value="HTH-type_TetR-like_transc_reg"/>
</dbReference>
<evidence type="ECO:0000313" key="4">
    <source>
        <dbReference type="EMBL" id="MEK0085652.1"/>
    </source>
</evidence>
<accession>A0ABU8Y0D5</accession>
<keyword evidence="1 2" id="KW-0238">DNA-binding</keyword>
<feature type="domain" description="HTH tetR-type" evidence="3">
    <location>
        <begin position="24"/>
        <end position="84"/>
    </location>
</feature>
<name>A0ABU8Y0D5_9PROT</name>
<dbReference type="InterPro" id="IPR036271">
    <property type="entry name" value="Tet_transcr_reg_TetR-rel_C_sf"/>
</dbReference>
<evidence type="ECO:0000256" key="1">
    <source>
        <dbReference type="ARBA" id="ARBA00023125"/>
    </source>
</evidence>
<dbReference type="Pfam" id="PF17932">
    <property type="entry name" value="TetR_C_24"/>
    <property type="match status" value="1"/>
</dbReference>
<gene>
    <name evidence="4" type="ORF">U1T56_21075</name>
</gene>
<dbReference type="PANTHER" id="PTHR30055:SF226">
    <property type="entry name" value="HTH-TYPE TRANSCRIPTIONAL REGULATOR PKSA"/>
    <property type="match status" value="1"/>
</dbReference>
<dbReference type="SUPFAM" id="SSF46689">
    <property type="entry name" value="Homeodomain-like"/>
    <property type="match status" value="1"/>
</dbReference>
<evidence type="ECO:0000259" key="3">
    <source>
        <dbReference type="PROSITE" id="PS50977"/>
    </source>
</evidence>
<organism evidence="4 5">
    <name type="scientific">Benzoatithermus flavus</name>
    <dbReference type="NCBI Taxonomy" id="3108223"/>
    <lineage>
        <taxon>Bacteria</taxon>
        <taxon>Pseudomonadati</taxon>
        <taxon>Pseudomonadota</taxon>
        <taxon>Alphaproteobacteria</taxon>
        <taxon>Geminicoccales</taxon>
        <taxon>Geminicoccaceae</taxon>
        <taxon>Benzoatithermus</taxon>
    </lineage>
</organism>
<dbReference type="PANTHER" id="PTHR30055">
    <property type="entry name" value="HTH-TYPE TRANSCRIPTIONAL REGULATOR RUTR"/>
    <property type="match status" value="1"/>
</dbReference>
<dbReference type="Proteomes" id="UP001375743">
    <property type="component" value="Unassembled WGS sequence"/>
</dbReference>
<dbReference type="PROSITE" id="PS50977">
    <property type="entry name" value="HTH_TETR_2"/>
    <property type="match status" value="1"/>
</dbReference>
<proteinExistence type="predicted"/>
<dbReference type="InterPro" id="IPR041490">
    <property type="entry name" value="KstR2_TetR_C"/>
</dbReference>
<sequence length="211" mass="22222">MLNETREFNFVAVMTCLPASPSLPDRRRRILDAAARLFAAAPYEAVQMDDIARAAQVAKPTVYRHFETKETLFVEAIEAILAGLKSRVAAIARESGPPAARLRALVRVMFAEIGRLKALIRIAEGSATRPGDAGRAVLRRELRQVCGEIAAVIREGVASGAFADVEPELAAMVVLGGVRMAADSGSGDPAEAVANLLLAGLAPRGPAGPSP</sequence>
<dbReference type="Gene3D" id="1.10.10.60">
    <property type="entry name" value="Homeodomain-like"/>
    <property type="match status" value="1"/>
</dbReference>
<dbReference type="SUPFAM" id="SSF48498">
    <property type="entry name" value="Tetracyclin repressor-like, C-terminal domain"/>
    <property type="match status" value="1"/>
</dbReference>
<protein>
    <submittedName>
        <fullName evidence="4">TetR/AcrR family transcriptional regulator</fullName>
    </submittedName>
</protein>
<evidence type="ECO:0000256" key="2">
    <source>
        <dbReference type="PROSITE-ProRule" id="PRU00335"/>
    </source>
</evidence>
<dbReference type="InterPro" id="IPR001647">
    <property type="entry name" value="HTH_TetR"/>
</dbReference>
<dbReference type="Pfam" id="PF00440">
    <property type="entry name" value="TetR_N"/>
    <property type="match status" value="1"/>
</dbReference>
<reference evidence="4 5" key="1">
    <citation type="submission" date="2024-01" db="EMBL/GenBank/DDBJ databases">
        <title>Multi-omics insights into the function and evolution of sodium benzoate biodegradation pathways in Benzoatithermus flavus gen. nov., sp. nov. from hot spring.</title>
        <authorList>
            <person name="Hu C.-J."/>
            <person name="Li W.-J."/>
        </authorList>
    </citation>
    <scope>NUCLEOTIDE SEQUENCE [LARGE SCALE GENOMIC DNA]</scope>
    <source>
        <strain evidence="4 5">SYSU G07066</strain>
    </source>
</reference>
<keyword evidence="5" id="KW-1185">Reference proteome</keyword>
<dbReference type="EMBL" id="JBBLZC010000032">
    <property type="protein sequence ID" value="MEK0085652.1"/>
    <property type="molecule type" value="Genomic_DNA"/>
</dbReference>